<protein>
    <submittedName>
        <fullName evidence="2">Uncharacterized protein</fullName>
    </submittedName>
</protein>
<dbReference type="Proteomes" id="UP001465976">
    <property type="component" value="Unassembled WGS sequence"/>
</dbReference>
<gene>
    <name evidence="2" type="ORF">V5O48_019233</name>
</gene>
<sequence>MSIFLQAGVELDHPDQGKEFNVLSLSAVPKGCPTFDRFGLAEYNEFNKHFLGWLCELERIKLGLSEPTDSVVVPPKASFPSDLDGLIEMEDEEPKSTKRKRGKSKGGVKGKGKGAVKPKLKEKKKGSSSKKAAAHDQETAESDFSLEFEDDSGGEALVAGVGMDDEEAAVEGVGR</sequence>
<reference evidence="2 3" key="1">
    <citation type="submission" date="2024-02" db="EMBL/GenBank/DDBJ databases">
        <title>A draft genome for the cacao thread blight pathogen Marasmius crinis-equi.</title>
        <authorList>
            <person name="Cohen S.P."/>
            <person name="Baruah I.K."/>
            <person name="Amoako-Attah I."/>
            <person name="Bukari Y."/>
            <person name="Meinhardt L.W."/>
            <person name="Bailey B.A."/>
        </authorList>
    </citation>
    <scope>NUCLEOTIDE SEQUENCE [LARGE SCALE GENOMIC DNA]</scope>
    <source>
        <strain evidence="2 3">GH-76</strain>
    </source>
</reference>
<feature type="compositionally biased region" description="Basic residues" evidence="1">
    <location>
        <begin position="97"/>
        <end position="128"/>
    </location>
</feature>
<name>A0ABR3EJ33_9AGAR</name>
<organism evidence="2 3">
    <name type="scientific">Marasmius crinis-equi</name>
    <dbReference type="NCBI Taxonomy" id="585013"/>
    <lineage>
        <taxon>Eukaryota</taxon>
        <taxon>Fungi</taxon>
        <taxon>Dikarya</taxon>
        <taxon>Basidiomycota</taxon>
        <taxon>Agaricomycotina</taxon>
        <taxon>Agaricomycetes</taxon>
        <taxon>Agaricomycetidae</taxon>
        <taxon>Agaricales</taxon>
        <taxon>Marasmiineae</taxon>
        <taxon>Marasmiaceae</taxon>
        <taxon>Marasmius</taxon>
    </lineage>
</organism>
<dbReference type="EMBL" id="JBAHYK010004381">
    <property type="protein sequence ID" value="KAL0562846.1"/>
    <property type="molecule type" value="Genomic_DNA"/>
</dbReference>
<comment type="caution">
    <text evidence="2">The sequence shown here is derived from an EMBL/GenBank/DDBJ whole genome shotgun (WGS) entry which is preliminary data.</text>
</comment>
<evidence type="ECO:0000313" key="2">
    <source>
        <dbReference type="EMBL" id="KAL0562846.1"/>
    </source>
</evidence>
<feature type="region of interest" description="Disordered" evidence="1">
    <location>
        <begin position="69"/>
        <end position="175"/>
    </location>
</feature>
<accession>A0ABR3EJ33</accession>
<proteinExistence type="predicted"/>
<feature type="non-terminal residue" evidence="2">
    <location>
        <position position="175"/>
    </location>
</feature>
<evidence type="ECO:0000313" key="3">
    <source>
        <dbReference type="Proteomes" id="UP001465976"/>
    </source>
</evidence>
<feature type="compositionally biased region" description="Acidic residues" evidence="1">
    <location>
        <begin position="139"/>
        <end position="153"/>
    </location>
</feature>
<keyword evidence="3" id="KW-1185">Reference proteome</keyword>
<evidence type="ECO:0000256" key="1">
    <source>
        <dbReference type="SAM" id="MobiDB-lite"/>
    </source>
</evidence>